<keyword evidence="1 4" id="KW-0963">Cytoplasm</keyword>
<organism evidence="6">
    <name type="scientific">Trichophyton rubrum CBS 288.86</name>
    <dbReference type="NCBI Taxonomy" id="1215330"/>
    <lineage>
        <taxon>Eukaryota</taxon>
        <taxon>Fungi</taxon>
        <taxon>Dikarya</taxon>
        <taxon>Ascomycota</taxon>
        <taxon>Pezizomycotina</taxon>
        <taxon>Eurotiomycetes</taxon>
        <taxon>Eurotiomycetidae</taxon>
        <taxon>Onygenales</taxon>
        <taxon>Arthrodermataceae</taxon>
        <taxon>Trichophyton</taxon>
    </lineage>
</organism>
<keyword evidence="2 4" id="KW-0396">Initiation factor</keyword>
<dbReference type="InterPro" id="IPR000555">
    <property type="entry name" value="JAMM/MPN+_dom"/>
</dbReference>
<evidence type="ECO:0000259" key="5">
    <source>
        <dbReference type="PROSITE" id="PS50249"/>
    </source>
</evidence>
<dbReference type="InterPro" id="IPR037518">
    <property type="entry name" value="MPN"/>
</dbReference>
<proteinExistence type="inferred from homology"/>
<dbReference type="SMART" id="SM00232">
    <property type="entry name" value="JAB_MPN"/>
    <property type="match status" value="1"/>
</dbReference>
<dbReference type="GO" id="GO:0071541">
    <property type="term" value="C:eukaryotic translation initiation factor 3 complex, eIF3m"/>
    <property type="evidence" value="ECO:0007669"/>
    <property type="project" value="TreeGrafter"/>
</dbReference>
<comment type="subcellular location">
    <subcellularLocation>
        <location evidence="4">Cytoplasm</location>
    </subcellularLocation>
</comment>
<accession>A0A022W0V8</accession>
<dbReference type="AlphaFoldDB" id="A0A022W0V8"/>
<reference evidence="6" key="1">
    <citation type="submission" date="2014-02" db="EMBL/GenBank/DDBJ databases">
        <title>The Genome Sequence of Trichophyton rubrum (morphotype fischeri) CBS 288.86.</title>
        <authorList>
            <consortium name="The Broad Institute Genomics Platform"/>
            <person name="Cuomo C.A."/>
            <person name="White T.C."/>
            <person name="Graser Y."/>
            <person name="Martinez-Rossi N."/>
            <person name="Heitman J."/>
            <person name="Young S.K."/>
            <person name="Zeng Q."/>
            <person name="Gargeya S."/>
            <person name="Abouelleil A."/>
            <person name="Alvarado L."/>
            <person name="Chapman S.B."/>
            <person name="Gainer-Dewar J."/>
            <person name="Goldberg J."/>
            <person name="Griggs A."/>
            <person name="Gujja S."/>
            <person name="Hansen M."/>
            <person name="Howarth C."/>
            <person name="Imamovic A."/>
            <person name="Larimer J."/>
            <person name="Martinez D."/>
            <person name="Murphy C."/>
            <person name="Pearson M.D."/>
            <person name="Persinoti G."/>
            <person name="Poon T."/>
            <person name="Priest M."/>
            <person name="Roberts A.D."/>
            <person name="Saif S."/>
            <person name="Shea T.D."/>
            <person name="Sykes S.N."/>
            <person name="Wortman J."/>
            <person name="Nusbaum C."/>
            <person name="Birren B."/>
        </authorList>
    </citation>
    <scope>NUCLEOTIDE SEQUENCE [LARGE SCALE GENOMIC DNA]</scope>
    <source>
        <strain evidence="6">CBS 288.86</strain>
    </source>
</reference>
<dbReference type="Gene3D" id="3.40.140.10">
    <property type="entry name" value="Cytidine Deaminase, domain 2"/>
    <property type="match status" value="1"/>
</dbReference>
<dbReference type="Proteomes" id="UP000023758">
    <property type="component" value="Unassembled WGS sequence"/>
</dbReference>
<dbReference type="InterPro" id="IPR024969">
    <property type="entry name" value="EIF3F/CSN6-like_C"/>
</dbReference>
<dbReference type="Pfam" id="PF13012">
    <property type="entry name" value="MitMem_reg"/>
    <property type="match status" value="1"/>
</dbReference>
<dbReference type="GO" id="GO:0008237">
    <property type="term" value="F:metallopeptidase activity"/>
    <property type="evidence" value="ECO:0007669"/>
    <property type="project" value="InterPro"/>
</dbReference>
<feature type="domain" description="MPN" evidence="5">
    <location>
        <begin position="65"/>
        <end position="201"/>
    </location>
</feature>
<sequence>MSKNEDDAEDEPWLNRIAANQKHRLRTILPVPLAIMADTGSFIHIARPLGPATVGVAPTTAPLSVIIQPQAIFSILDHSLRRNADQERVIGTLLGTRSEDGTEVEIRTCFAVGHTETTDQVEVDMEYQKQMLSLHLKANPKEVLVGWYATSSELNTFSALIQNFYGGHGDGTWPHPAVHLTVSTEPGKDIVTRTYISAPVGVTTERAADSAAFIPVPYEIRYGDAEKNGLEAIAAARDREDRATNLFTDIDSLERSIEEVIGMIDRVSRYVESVMDEEAPASTALGQFLLNALALAPKVDAAEIESDLYVLKFFILLFYLQSRTIKTNPLTVTNTSRTSLWSHTLLTPFVHKWSFPTGLQLPSLPLEEAVRVMRLEATLENPVVSAVTDPTEVEVANEVVLKPRSCELKEKRDSRQNVLHLYQVSPVLTVVMELAGRSINLLLESCFTSVVGKRRRLWSYDCIMSMINGAF</sequence>
<dbReference type="PANTHER" id="PTHR10540:SF6">
    <property type="entry name" value="EUKARYOTIC TRANSLATION INITIATION FACTOR 3 SUBUNIT F"/>
    <property type="match status" value="1"/>
</dbReference>
<evidence type="ECO:0000313" key="6">
    <source>
        <dbReference type="EMBL" id="EZF51633.1"/>
    </source>
</evidence>
<dbReference type="InterPro" id="IPR027531">
    <property type="entry name" value="eIF3f"/>
</dbReference>
<dbReference type="Pfam" id="PF01398">
    <property type="entry name" value="JAB"/>
    <property type="match status" value="1"/>
</dbReference>
<dbReference type="GO" id="GO:0001732">
    <property type="term" value="P:formation of cytoplasmic translation initiation complex"/>
    <property type="evidence" value="ECO:0007669"/>
    <property type="project" value="UniProtKB-UniRule"/>
</dbReference>
<dbReference type="CDD" id="cd08064">
    <property type="entry name" value="MPN_eIF3f"/>
    <property type="match status" value="1"/>
</dbReference>
<dbReference type="GO" id="GO:0031369">
    <property type="term" value="F:translation initiation factor binding"/>
    <property type="evidence" value="ECO:0007669"/>
    <property type="project" value="InterPro"/>
</dbReference>
<dbReference type="GO" id="GO:0003743">
    <property type="term" value="F:translation initiation factor activity"/>
    <property type="evidence" value="ECO:0007669"/>
    <property type="project" value="UniProtKB-UniRule"/>
</dbReference>
<dbReference type="GO" id="GO:0033290">
    <property type="term" value="C:eukaryotic 48S preinitiation complex"/>
    <property type="evidence" value="ECO:0007669"/>
    <property type="project" value="UniProtKB-UniRule"/>
</dbReference>
<evidence type="ECO:0000256" key="1">
    <source>
        <dbReference type="ARBA" id="ARBA00022490"/>
    </source>
</evidence>
<dbReference type="GO" id="GO:0016282">
    <property type="term" value="C:eukaryotic 43S preinitiation complex"/>
    <property type="evidence" value="ECO:0007669"/>
    <property type="project" value="UniProtKB-UniRule"/>
</dbReference>
<name>A0A022W0V8_TRIRU</name>
<dbReference type="EMBL" id="KK207865">
    <property type="protein sequence ID" value="EZF51633.1"/>
    <property type="molecule type" value="Genomic_DNA"/>
</dbReference>
<gene>
    <name evidence="6" type="ORF">H103_05136</name>
</gene>
<protein>
    <recommendedName>
        <fullName evidence="4">Eukaryotic translation initiation factor 3 subunit F</fullName>
        <shortName evidence="4">eIF3f</shortName>
    </recommendedName>
</protein>
<comment type="function">
    <text evidence="4">Component of the eukaryotic translation initiation factor 3 (eIF-3) complex, which is involved in protein synthesis of a specialized repertoire of mRNAs and, together with other initiation factors, stimulates binding of mRNA and methionyl-tRNAi to the 40S ribosome. The eIF-3 complex specifically targets and initiates translation of a subset of mRNAs involved in cell proliferation.</text>
</comment>
<comment type="similarity">
    <text evidence="4">Belongs to the eIF-3 subunit F family.</text>
</comment>
<comment type="subunit">
    <text evidence="4">Component of the eukaryotic translation initiation factor 3 (eIF-3) complex.</text>
</comment>
<dbReference type="FunFam" id="3.40.140.10:FF:000019">
    <property type="entry name" value="Eukaryotic translation initiation factor 3 subunit F"/>
    <property type="match status" value="1"/>
</dbReference>
<dbReference type="PANTHER" id="PTHR10540">
    <property type="entry name" value="EUKARYOTIC TRANSLATION INITIATION FACTOR 3 SUBUNIT F-RELATED"/>
    <property type="match status" value="1"/>
</dbReference>
<keyword evidence="3 4" id="KW-0648">Protein biosynthesis</keyword>
<evidence type="ECO:0000256" key="3">
    <source>
        <dbReference type="ARBA" id="ARBA00022917"/>
    </source>
</evidence>
<dbReference type="HAMAP" id="MF_03005">
    <property type="entry name" value="eIF3f"/>
    <property type="match status" value="1"/>
</dbReference>
<evidence type="ECO:0000256" key="2">
    <source>
        <dbReference type="ARBA" id="ARBA00022540"/>
    </source>
</evidence>
<dbReference type="PROSITE" id="PS50249">
    <property type="entry name" value="MPN"/>
    <property type="match status" value="1"/>
</dbReference>
<dbReference type="OrthoDB" id="25498at2759"/>
<evidence type="ECO:0000256" key="4">
    <source>
        <dbReference type="HAMAP-Rule" id="MF_03005"/>
    </source>
</evidence>